<feature type="region of interest" description="Disordered" evidence="7">
    <location>
        <begin position="882"/>
        <end position="938"/>
    </location>
</feature>
<evidence type="ECO:0000256" key="5">
    <source>
        <dbReference type="ARBA" id="ARBA00022989"/>
    </source>
</evidence>
<evidence type="ECO:0000256" key="7">
    <source>
        <dbReference type="SAM" id="MobiDB-lite"/>
    </source>
</evidence>
<dbReference type="AlphaFoldDB" id="A0AAN7C002"/>
<evidence type="ECO:0000256" key="4">
    <source>
        <dbReference type="ARBA" id="ARBA00022729"/>
    </source>
</evidence>
<feature type="transmembrane region" description="Helical" evidence="8">
    <location>
        <begin position="421"/>
        <end position="446"/>
    </location>
</feature>
<feature type="transmembrane region" description="Helical" evidence="8">
    <location>
        <begin position="379"/>
        <end position="400"/>
    </location>
</feature>
<feature type="transmembrane region" description="Helical" evidence="8">
    <location>
        <begin position="650"/>
        <end position="675"/>
    </location>
</feature>
<sequence length="938" mass="104184">MRPWGGLFAPLLLSLLAFATLAHARKVEYSSGTDKHGVTRQLAADRYPALYTGDYRDCLGGKSLFNISKYDAAYYADNMTIVFHLEGSSNIENESLMMQISVDAYGTNRFDMIFSPCNLNIASLCPLTDSVPIRAWAEIRVGPQQIGGIPDIAFAIPDFEGATKLQIFANSSQTEIGCFQAVMKNGVTVSHPYVIVPFMGFFTVVAIIASFFTAIYGVSIPHMRMHHGHSLSVLVVFETFQEIFLSGALQVDWPSILVAWRTNFAWAAGFVWVHPFTEGLASFTGITGNSSQVGNAGSILNKIGSGDVVKKIYGRPLIKEVSGAIMKRSSDFNPNDPWAYDWNGNPVEPGMPLPGTWPGFPGTLSGIHVPVADACLIGLIWFLIAVALVWVFILGPKILLEALAVIKWIQEERLSYFRSHWVGFIGQSLMRTIIIGFLPIMTLTIFQFSVKNTVGPVAVAAVVFFLMLMGLIAVVGYGCRSRIRNGKFSITKDRAMFYRTKIFLVPVWESNLKEHEVEIKSVFSMPFYRIRHTYHDHPEAHMDHDFIKKFGWMSARYRRTRWWFLAYYLGYLFIRAAFLGGGRASPLAQIYGLLVLDIVNFFVMTILNPFESARNTAMGLYILNICRISTTGISIAFLPGFAVDRIITTALGIIIMVIHVFVVIALLILITLGALSARLSLLRNREEFSPHWLDKIRIRWFERMDERARDSWKPPRSHVKKLKEEELALPPQPYFSVATIRRSPKIEDEDEDNQTICDNDDSSSSSSSVVNDLESAQVKRCGRTVSIKSARRVSAGSLPRTGRQSRIFWSSREFGDPLLDRPGSQLAKRLSGINFDTCSIVTSNTSMTTKAGLIKPQSSLQTMRTARSSLTAVGSMIGSIEMRSGGGGGSGTNTPLPSPGFIVDESWMSSKEGALVEATEPPEDDDGRGEKMKKQEGE</sequence>
<feature type="transmembrane region" description="Helical" evidence="8">
    <location>
        <begin position="588"/>
        <end position="607"/>
    </location>
</feature>
<dbReference type="Pfam" id="PF06011">
    <property type="entry name" value="TRP"/>
    <property type="match status" value="1"/>
</dbReference>
<feature type="signal peptide" evidence="9">
    <location>
        <begin position="1"/>
        <end position="24"/>
    </location>
</feature>
<evidence type="ECO:0000256" key="6">
    <source>
        <dbReference type="ARBA" id="ARBA00023136"/>
    </source>
</evidence>
<dbReference type="PANTHER" id="PTHR31145">
    <property type="entry name" value="INTEGRAL MEMBRANE PROTEIN (AFU_ORTHOLOGUE AFUA_7G01610)"/>
    <property type="match status" value="1"/>
</dbReference>
<comment type="caution">
    <text evidence="11">The sequence shown here is derived from an EMBL/GenBank/DDBJ whole genome shotgun (WGS) entry which is preliminary data.</text>
</comment>
<feature type="region of interest" description="Disordered" evidence="7">
    <location>
        <begin position="746"/>
        <end position="774"/>
    </location>
</feature>
<feature type="transmembrane region" description="Helical" evidence="8">
    <location>
        <begin position="619"/>
        <end position="638"/>
    </location>
</feature>
<evidence type="ECO:0000256" key="2">
    <source>
        <dbReference type="ARBA" id="ARBA00010642"/>
    </source>
</evidence>
<proteinExistence type="inferred from homology"/>
<organism evidence="11 12">
    <name type="scientific">Podospora fimiseda</name>
    <dbReference type="NCBI Taxonomy" id="252190"/>
    <lineage>
        <taxon>Eukaryota</taxon>
        <taxon>Fungi</taxon>
        <taxon>Dikarya</taxon>
        <taxon>Ascomycota</taxon>
        <taxon>Pezizomycotina</taxon>
        <taxon>Sordariomycetes</taxon>
        <taxon>Sordariomycetidae</taxon>
        <taxon>Sordariales</taxon>
        <taxon>Podosporaceae</taxon>
        <taxon>Podospora</taxon>
    </lineage>
</organism>
<feature type="chain" id="PRO_5042859909" evidence="9">
    <location>
        <begin position="25"/>
        <end position="938"/>
    </location>
</feature>
<evidence type="ECO:0000256" key="8">
    <source>
        <dbReference type="SAM" id="Phobius"/>
    </source>
</evidence>
<protein>
    <submittedName>
        <fullName evidence="11">Flavin carrier protein 2</fullName>
    </submittedName>
</protein>
<evidence type="ECO:0000259" key="10">
    <source>
        <dbReference type="SMART" id="SM01320"/>
    </source>
</evidence>
<reference evidence="11" key="2">
    <citation type="submission" date="2023-05" db="EMBL/GenBank/DDBJ databases">
        <authorList>
            <consortium name="Lawrence Berkeley National Laboratory"/>
            <person name="Steindorff A."/>
            <person name="Hensen N."/>
            <person name="Bonometti L."/>
            <person name="Westerberg I."/>
            <person name="Brannstrom I.O."/>
            <person name="Guillou S."/>
            <person name="Cros-Aarteil S."/>
            <person name="Calhoun S."/>
            <person name="Haridas S."/>
            <person name="Kuo A."/>
            <person name="Mondo S."/>
            <person name="Pangilinan J."/>
            <person name="Riley R."/>
            <person name="Labutti K."/>
            <person name="Andreopoulos B."/>
            <person name="Lipzen A."/>
            <person name="Chen C."/>
            <person name="Yanf M."/>
            <person name="Daum C."/>
            <person name="Ng V."/>
            <person name="Clum A."/>
            <person name="Ohm R."/>
            <person name="Martin F."/>
            <person name="Silar P."/>
            <person name="Natvig D."/>
            <person name="Lalanne C."/>
            <person name="Gautier V."/>
            <person name="Ament-Velasquez S.L."/>
            <person name="Kruys A."/>
            <person name="Hutchinson M.I."/>
            <person name="Powell A.J."/>
            <person name="Barry K."/>
            <person name="Miller A.N."/>
            <person name="Grigoriev I.V."/>
            <person name="Debuchy R."/>
            <person name="Gladieux P."/>
            <person name="Thoren M.H."/>
            <person name="Johannesson H."/>
        </authorList>
    </citation>
    <scope>NUCLEOTIDE SEQUENCE</scope>
    <source>
        <strain evidence="11">CBS 990.96</strain>
    </source>
</reference>
<evidence type="ECO:0000256" key="9">
    <source>
        <dbReference type="SAM" id="SignalP"/>
    </source>
</evidence>
<feature type="transmembrane region" description="Helical" evidence="8">
    <location>
        <begin position="458"/>
        <end position="479"/>
    </location>
</feature>
<dbReference type="InterPro" id="IPR032800">
    <property type="entry name" value="TRP_N"/>
</dbReference>
<feature type="compositionally biased region" description="Low complexity" evidence="7">
    <location>
        <begin position="762"/>
        <end position="772"/>
    </location>
</feature>
<feature type="domain" description="ML-like" evidence="10">
    <location>
        <begin position="48"/>
        <end position="190"/>
    </location>
</feature>
<dbReference type="EMBL" id="MU865288">
    <property type="protein sequence ID" value="KAK4232327.1"/>
    <property type="molecule type" value="Genomic_DNA"/>
</dbReference>
<dbReference type="InterPro" id="IPR040241">
    <property type="entry name" value="TRP_Flc/Pkd2-like"/>
</dbReference>
<feature type="transmembrane region" description="Helical" evidence="8">
    <location>
        <begin position="562"/>
        <end position="582"/>
    </location>
</feature>
<name>A0AAN7C002_9PEZI</name>
<keyword evidence="3 8" id="KW-0812">Transmembrane</keyword>
<dbReference type="PANTHER" id="PTHR31145:SF7">
    <property type="entry name" value="TRP-LIKE ION CHANNEL"/>
    <property type="match status" value="1"/>
</dbReference>
<accession>A0AAN7C002</accession>
<comment type="similarity">
    <text evidence="2">Belongs to the transient receptor potential (TRP) ion channel family.</text>
</comment>
<dbReference type="GO" id="GO:0016020">
    <property type="term" value="C:membrane"/>
    <property type="evidence" value="ECO:0007669"/>
    <property type="project" value="UniProtKB-SubCell"/>
</dbReference>
<evidence type="ECO:0000256" key="3">
    <source>
        <dbReference type="ARBA" id="ARBA00022692"/>
    </source>
</evidence>
<keyword evidence="12" id="KW-1185">Reference proteome</keyword>
<feature type="compositionally biased region" description="Basic and acidic residues" evidence="7">
    <location>
        <begin position="928"/>
        <end position="938"/>
    </location>
</feature>
<evidence type="ECO:0000256" key="1">
    <source>
        <dbReference type="ARBA" id="ARBA00004141"/>
    </source>
</evidence>
<keyword evidence="6 8" id="KW-0472">Membrane</keyword>
<comment type="subcellular location">
    <subcellularLocation>
        <location evidence="1">Membrane</location>
        <topology evidence="1">Multi-pass membrane protein</topology>
    </subcellularLocation>
</comment>
<reference evidence="11" key="1">
    <citation type="journal article" date="2023" name="Mol. Phylogenet. Evol.">
        <title>Genome-scale phylogeny and comparative genomics of the fungal order Sordariales.</title>
        <authorList>
            <person name="Hensen N."/>
            <person name="Bonometti L."/>
            <person name="Westerberg I."/>
            <person name="Brannstrom I.O."/>
            <person name="Guillou S."/>
            <person name="Cros-Aarteil S."/>
            <person name="Calhoun S."/>
            <person name="Haridas S."/>
            <person name="Kuo A."/>
            <person name="Mondo S."/>
            <person name="Pangilinan J."/>
            <person name="Riley R."/>
            <person name="LaButti K."/>
            <person name="Andreopoulos B."/>
            <person name="Lipzen A."/>
            <person name="Chen C."/>
            <person name="Yan M."/>
            <person name="Daum C."/>
            <person name="Ng V."/>
            <person name="Clum A."/>
            <person name="Steindorff A."/>
            <person name="Ohm R.A."/>
            <person name="Martin F."/>
            <person name="Silar P."/>
            <person name="Natvig D.O."/>
            <person name="Lalanne C."/>
            <person name="Gautier V."/>
            <person name="Ament-Velasquez S.L."/>
            <person name="Kruys A."/>
            <person name="Hutchinson M.I."/>
            <person name="Powell A.J."/>
            <person name="Barry K."/>
            <person name="Miller A.N."/>
            <person name="Grigoriev I.V."/>
            <person name="Debuchy R."/>
            <person name="Gladieux P."/>
            <person name="Hiltunen Thoren M."/>
            <person name="Johannesson H."/>
        </authorList>
    </citation>
    <scope>NUCLEOTIDE SEQUENCE</scope>
    <source>
        <strain evidence="11">CBS 990.96</strain>
    </source>
</reference>
<dbReference type="GO" id="GO:0055085">
    <property type="term" value="P:transmembrane transport"/>
    <property type="evidence" value="ECO:0007669"/>
    <property type="project" value="TreeGrafter"/>
</dbReference>
<dbReference type="Proteomes" id="UP001301958">
    <property type="component" value="Unassembled WGS sequence"/>
</dbReference>
<keyword evidence="4 9" id="KW-0732">Signal</keyword>
<evidence type="ECO:0000313" key="11">
    <source>
        <dbReference type="EMBL" id="KAK4232327.1"/>
    </source>
</evidence>
<dbReference type="Pfam" id="PF14558">
    <property type="entry name" value="TRP_N"/>
    <property type="match status" value="1"/>
</dbReference>
<dbReference type="SMART" id="SM01320">
    <property type="entry name" value="TRP_N"/>
    <property type="match status" value="1"/>
</dbReference>
<feature type="compositionally biased region" description="Acidic residues" evidence="7">
    <location>
        <begin position="747"/>
        <end position="761"/>
    </location>
</feature>
<gene>
    <name evidence="11" type="ORF">QBC38DRAFT_93038</name>
</gene>
<dbReference type="GO" id="GO:0009272">
    <property type="term" value="P:fungal-type cell wall biogenesis"/>
    <property type="evidence" value="ECO:0007669"/>
    <property type="project" value="TreeGrafter"/>
</dbReference>
<feature type="transmembrane region" description="Helical" evidence="8">
    <location>
        <begin position="193"/>
        <end position="218"/>
    </location>
</feature>
<dbReference type="InterPro" id="IPR010308">
    <property type="entry name" value="TRP_C"/>
</dbReference>
<evidence type="ECO:0000313" key="12">
    <source>
        <dbReference type="Proteomes" id="UP001301958"/>
    </source>
</evidence>
<keyword evidence="5 8" id="KW-1133">Transmembrane helix</keyword>